<evidence type="ECO:0000313" key="1">
    <source>
        <dbReference type="EMBL" id="GFS63933.1"/>
    </source>
</evidence>
<protein>
    <submittedName>
        <fullName evidence="1">Uncharacterized protein</fullName>
    </submittedName>
</protein>
<accession>A0A8X6MJH6</accession>
<organism evidence="1 2">
    <name type="scientific">Trichonephila inaurata madagascariensis</name>
    <dbReference type="NCBI Taxonomy" id="2747483"/>
    <lineage>
        <taxon>Eukaryota</taxon>
        <taxon>Metazoa</taxon>
        <taxon>Ecdysozoa</taxon>
        <taxon>Arthropoda</taxon>
        <taxon>Chelicerata</taxon>
        <taxon>Arachnida</taxon>
        <taxon>Araneae</taxon>
        <taxon>Araneomorphae</taxon>
        <taxon>Entelegynae</taxon>
        <taxon>Araneoidea</taxon>
        <taxon>Nephilidae</taxon>
        <taxon>Trichonephila</taxon>
        <taxon>Trichonephila inaurata</taxon>
    </lineage>
</organism>
<dbReference type="Proteomes" id="UP000886998">
    <property type="component" value="Unassembled WGS sequence"/>
</dbReference>
<evidence type="ECO:0000313" key="2">
    <source>
        <dbReference type="Proteomes" id="UP000886998"/>
    </source>
</evidence>
<dbReference type="EMBL" id="BMAV01027969">
    <property type="protein sequence ID" value="GFS63933.1"/>
    <property type="molecule type" value="Genomic_DNA"/>
</dbReference>
<reference evidence="1" key="1">
    <citation type="submission" date="2020-08" db="EMBL/GenBank/DDBJ databases">
        <title>Multicomponent nature underlies the extraordinary mechanical properties of spider dragline silk.</title>
        <authorList>
            <person name="Kono N."/>
            <person name="Nakamura H."/>
            <person name="Mori M."/>
            <person name="Yoshida Y."/>
            <person name="Ohtoshi R."/>
            <person name="Malay A.D."/>
            <person name="Moran D.A.P."/>
            <person name="Tomita M."/>
            <person name="Numata K."/>
            <person name="Arakawa K."/>
        </authorList>
    </citation>
    <scope>NUCLEOTIDE SEQUENCE</scope>
</reference>
<proteinExistence type="predicted"/>
<keyword evidence="2" id="KW-1185">Reference proteome</keyword>
<sequence>METIYINIPLFTLRVNIRWSQYTFDIIDYDARINLRRSFGGIKRRTDIPRRRMSALQGPLEAREVCSHQDQASMVVLDNSYTELSQKVTNTDRSMRAGVIMLQRF</sequence>
<comment type="caution">
    <text evidence="1">The sequence shown here is derived from an EMBL/GenBank/DDBJ whole genome shotgun (WGS) entry which is preliminary data.</text>
</comment>
<dbReference type="AlphaFoldDB" id="A0A8X6MJH6"/>
<gene>
    <name evidence="1" type="ORF">TNIN_13671</name>
</gene>
<name>A0A8X6MJH6_9ARAC</name>